<feature type="transmembrane region" description="Helical" evidence="5">
    <location>
        <begin position="26"/>
        <end position="46"/>
    </location>
</feature>
<feature type="transmembrane region" description="Helical" evidence="5">
    <location>
        <begin position="67"/>
        <end position="87"/>
    </location>
</feature>
<keyword evidence="7" id="KW-1185">Reference proteome</keyword>
<feature type="transmembrane region" description="Helical" evidence="5">
    <location>
        <begin position="157"/>
        <end position="178"/>
    </location>
</feature>
<reference evidence="7" key="1">
    <citation type="journal article" date="2011" name="Genome Res.">
        <title>Phylogeny-wide analysis of social amoeba genomes highlights ancient origins for complex intercellular communication.</title>
        <authorList>
            <person name="Heidel A.J."/>
            <person name="Lawal H.M."/>
            <person name="Felder M."/>
            <person name="Schilde C."/>
            <person name="Helps N.R."/>
            <person name="Tunggal B."/>
            <person name="Rivero F."/>
            <person name="John U."/>
            <person name="Schleicher M."/>
            <person name="Eichinger L."/>
            <person name="Platzer M."/>
            <person name="Noegel A.A."/>
            <person name="Schaap P."/>
            <person name="Gloeckner G."/>
        </authorList>
    </citation>
    <scope>NUCLEOTIDE SEQUENCE [LARGE SCALE GENOMIC DNA]</scope>
    <source>
        <strain evidence="7">SH3</strain>
    </source>
</reference>
<feature type="transmembrane region" description="Helical" evidence="5">
    <location>
        <begin position="220"/>
        <end position="241"/>
    </location>
</feature>
<keyword evidence="4 5" id="KW-0472">Membrane</keyword>
<gene>
    <name evidence="6" type="ORF">DFA_09087</name>
</gene>
<keyword evidence="3 5" id="KW-1133">Transmembrane helix</keyword>
<dbReference type="PANTHER" id="PTHR16201:SF11">
    <property type="entry name" value="PQ-LOOP REPEAT-CONTAINING PROTEIN"/>
    <property type="match status" value="1"/>
</dbReference>
<dbReference type="EMBL" id="GL883023">
    <property type="protein sequence ID" value="EGG16543.1"/>
    <property type="molecule type" value="Genomic_DNA"/>
</dbReference>
<dbReference type="RefSeq" id="XP_004354943.1">
    <property type="nucleotide sequence ID" value="XM_004354891.1"/>
</dbReference>
<dbReference type="PANTHER" id="PTHR16201">
    <property type="entry name" value="SEVEN TRANSMEMBRANE PROTEIN 1-RELATED"/>
    <property type="match status" value="1"/>
</dbReference>
<dbReference type="InterPro" id="IPR051415">
    <property type="entry name" value="LAAT-1"/>
</dbReference>
<evidence type="ECO:0000256" key="3">
    <source>
        <dbReference type="ARBA" id="ARBA00022989"/>
    </source>
</evidence>
<proteinExistence type="predicted"/>
<feature type="transmembrane region" description="Helical" evidence="5">
    <location>
        <begin position="190"/>
        <end position="208"/>
    </location>
</feature>
<dbReference type="Pfam" id="PF04193">
    <property type="entry name" value="PQ-loop"/>
    <property type="match status" value="2"/>
</dbReference>
<dbReference type="OMA" id="WWYALTI"/>
<evidence type="ECO:0000256" key="2">
    <source>
        <dbReference type="ARBA" id="ARBA00022692"/>
    </source>
</evidence>
<dbReference type="Proteomes" id="UP000007797">
    <property type="component" value="Unassembled WGS sequence"/>
</dbReference>
<sequence length="324" mass="36266">MFENSETFGFCINGTEPQSATAFDDILIHMDGLSIALGVGLIIGGVGSTLPQHIKLLKTRRAVGLSYLWLFLGNINQFSAVCNAFMIKYPQIQACYQTSFLDCAPSMLALIQLFSLWVFTIPIYIMYILFTPNDLKDIEESNVANVQAAKREYKIGIIFFGLLIAFLVVIPIVVAVLINKYGPCDHASYIFGYGMGILSTVITFIQWSPQIYKTFVSKSVGSLSITMLLIQGPGTVLTIYFLVFVSKESVSTWLSYVSAAFQIFLLLILLFYYKYQQKRQLIIKQEMLDGSVDDYSISSSSSFSNYISAKEDSQPLLLKNEKNI</sequence>
<dbReference type="AlphaFoldDB" id="F4Q6N3"/>
<name>F4Q6N3_CACFS</name>
<dbReference type="GeneID" id="14868441"/>
<evidence type="ECO:0000256" key="5">
    <source>
        <dbReference type="SAM" id="Phobius"/>
    </source>
</evidence>
<accession>F4Q6N3</accession>
<organism evidence="6 7">
    <name type="scientific">Cavenderia fasciculata</name>
    <name type="common">Slime mold</name>
    <name type="synonym">Dictyostelium fasciculatum</name>
    <dbReference type="NCBI Taxonomy" id="261658"/>
    <lineage>
        <taxon>Eukaryota</taxon>
        <taxon>Amoebozoa</taxon>
        <taxon>Evosea</taxon>
        <taxon>Eumycetozoa</taxon>
        <taxon>Dictyostelia</taxon>
        <taxon>Acytosteliales</taxon>
        <taxon>Cavenderiaceae</taxon>
        <taxon>Cavenderia</taxon>
    </lineage>
</organism>
<dbReference type="GO" id="GO:0016020">
    <property type="term" value="C:membrane"/>
    <property type="evidence" value="ECO:0007669"/>
    <property type="project" value="UniProtKB-SubCell"/>
</dbReference>
<dbReference type="InterPro" id="IPR006603">
    <property type="entry name" value="PQ-loop_rpt"/>
</dbReference>
<evidence type="ECO:0000256" key="4">
    <source>
        <dbReference type="ARBA" id="ARBA00023136"/>
    </source>
</evidence>
<protein>
    <recommendedName>
        <fullName evidence="8">PQ loop repeat protein</fullName>
    </recommendedName>
</protein>
<dbReference type="Gene3D" id="1.20.1280.290">
    <property type="match status" value="1"/>
</dbReference>
<dbReference type="KEGG" id="dfa:DFA_09087"/>
<feature type="transmembrane region" description="Helical" evidence="5">
    <location>
        <begin position="253"/>
        <end position="273"/>
    </location>
</feature>
<evidence type="ECO:0000313" key="6">
    <source>
        <dbReference type="EMBL" id="EGG16543.1"/>
    </source>
</evidence>
<feature type="transmembrane region" description="Helical" evidence="5">
    <location>
        <begin position="107"/>
        <end position="130"/>
    </location>
</feature>
<dbReference type="OrthoDB" id="19344at2759"/>
<comment type="subcellular location">
    <subcellularLocation>
        <location evidence="1">Membrane</location>
        <topology evidence="1">Multi-pass membrane protein</topology>
    </subcellularLocation>
</comment>
<evidence type="ECO:0000256" key="1">
    <source>
        <dbReference type="ARBA" id="ARBA00004141"/>
    </source>
</evidence>
<evidence type="ECO:0008006" key="8">
    <source>
        <dbReference type="Google" id="ProtNLM"/>
    </source>
</evidence>
<keyword evidence="2 5" id="KW-0812">Transmembrane</keyword>
<evidence type="ECO:0000313" key="7">
    <source>
        <dbReference type="Proteomes" id="UP000007797"/>
    </source>
</evidence>